<dbReference type="PROSITE" id="PS50109">
    <property type="entry name" value="HIS_KIN"/>
    <property type="match status" value="1"/>
</dbReference>
<dbReference type="Gene3D" id="3.30.565.10">
    <property type="entry name" value="Histidine kinase-like ATPase, C-terminal domain"/>
    <property type="match status" value="1"/>
</dbReference>
<evidence type="ECO:0000256" key="3">
    <source>
        <dbReference type="ARBA" id="ARBA00022553"/>
    </source>
</evidence>
<comment type="catalytic activity">
    <reaction evidence="1">
        <text>ATP + protein L-histidine = ADP + protein N-phospho-L-histidine.</text>
        <dbReference type="EC" id="2.7.13.3"/>
    </reaction>
</comment>
<dbReference type="SUPFAM" id="SSF52172">
    <property type="entry name" value="CheY-like"/>
    <property type="match status" value="1"/>
</dbReference>
<dbReference type="NCBIfam" id="TIGR00229">
    <property type="entry name" value="sensory_box"/>
    <property type="match status" value="2"/>
</dbReference>
<evidence type="ECO:0000256" key="7">
    <source>
        <dbReference type="SAM" id="MobiDB-lite"/>
    </source>
</evidence>
<dbReference type="SMART" id="SM00387">
    <property type="entry name" value="HATPase_c"/>
    <property type="match status" value="1"/>
</dbReference>
<dbReference type="InterPro" id="IPR003594">
    <property type="entry name" value="HATPase_dom"/>
</dbReference>
<dbReference type="RefSeq" id="WP_284098880.1">
    <property type="nucleotide sequence ID" value="NZ_JARRAF010000001.1"/>
</dbReference>
<comment type="caution">
    <text evidence="12">The sequence shown here is derived from an EMBL/GenBank/DDBJ whole genome shotgun (WGS) entry which is preliminary data.</text>
</comment>
<dbReference type="Pfam" id="PF00989">
    <property type="entry name" value="PAS"/>
    <property type="match status" value="2"/>
</dbReference>
<dbReference type="Proteomes" id="UP001172778">
    <property type="component" value="Unassembled WGS sequence"/>
</dbReference>
<dbReference type="InterPro" id="IPR013767">
    <property type="entry name" value="PAS_fold"/>
</dbReference>
<dbReference type="InterPro" id="IPR011006">
    <property type="entry name" value="CheY-like_superfamily"/>
</dbReference>
<dbReference type="Gene3D" id="3.30.450.20">
    <property type="entry name" value="PAS domain"/>
    <property type="match status" value="2"/>
</dbReference>
<dbReference type="EMBL" id="JARRAF010000001">
    <property type="protein sequence ID" value="MDK2122597.1"/>
    <property type="molecule type" value="Genomic_DNA"/>
</dbReference>
<keyword evidence="13" id="KW-1185">Reference proteome</keyword>
<sequence>MQSRWIALPDGAFGSALTHWRRYTRRRMRNALKEESVSLPLLLANAPTPLLVVNNRGMILAANELASRLCGYSPRELAGLRVEALVPERYRSAHGQFRAGYQQAPRTRRMGSGRELFLLRRDGREVPVEVGLGPLPGVAGEKVLVSLIDLTERSNAEARMRMAIEASPVAIIITDEHGLIQLVNKQSEDLFGYMRSELLGQSIEILLPDELRTHHAEQRRNYVQAPQARPMGKGRELYARHRHGTCIPVEVALSPLHTGEGALVQATIIDISTHRAAQAAQQEYAEQLATASRYKSQFLANMSHELRTPLNSILILSEQLLLNRPNNLNTKQVSHANIIHQSATDLLHLINDILDLAKVESGKMTLSLEQVTVSGLVDELKPHFEPLCQCKDIRFRVIYSHAAPLSLHTDRLRLAQILRNLLSNAVKFTEHGHIELEIAAESGPAEEAGISFLVRDTGIGIPAALQDKIFDAFVQADGSSSRRHGGTGLGLSISRQLAILLGGRLTLSSQPEQGSTFHLWLPLVDTDSTPHSPPLAQADEAAASPDRAGQINRQAQTKLSNARKVLLVDDDIRNIYALSSLLEAAGMQVEVAQDGKEALDLLAKYPADIVLMDMSMPVMDGFEATALLRRQCQYTGPIIALTAHAMASDRQRCLQAGANDYLAKPVSEQQLLDMIGHWCKPSE</sequence>
<dbReference type="CDD" id="cd00082">
    <property type="entry name" value="HisKA"/>
    <property type="match status" value="1"/>
</dbReference>
<keyword evidence="4" id="KW-0808">Transferase</keyword>
<name>A0ABT7DRA4_9NEIS</name>
<dbReference type="InterPro" id="IPR036097">
    <property type="entry name" value="HisK_dim/P_sf"/>
</dbReference>
<dbReference type="PANTHER" id="PTHR43047">
    <property type="entry name" value="TWO-COMPONENT HISTIDINE PROTEIN KINASE"/>
    <property type="match status" value="1"/>
</dbReference>
<dbReference type="InterPro" id="IPR036890">
    <property type="entry name" value="HATPase_C_sf"/>
</dbReference>
<dbReference type="Gene3D" id="1.10.287.130">
    <property type="match status" value="1"/>
</dbReference>
<evidence type="ECO:0000259" key="11">
    <source>
        <dbReference type="PROSITE" id="PS50113"/>
    </source>
</evidence>
<keyword evidence="3 6" id="KW-0597">Phosphoprotein</keyword>
<dbReference type="InterPro" id="IPR004358">
    <property type="entry name" value="Sig_transdc_His_kin-like_C"/>
</dbReference>
<feature type="domain" description="PAS" evidence="10">
    <location>
        <begin position="156"/>
        <end position="210"/>
    </location>
</feature>
<dbReference type="SUPFAM" id="SSF47384">
    <property type="entry name" value="Homodimeric domain of signal transducing histidine kinase"/>
    <property type="match status" value="1"/>
</dbReference>
<dbReference type="PANTHER" id="PTHR43047:SF64">
    <property type="entry name" value="HISTIDINE KINASE CONTAINING CHEY-HOMOLOGOUS RECEIVER DOMAIN AND PAS DOMAIN-RELATED"/>
    <property type="match status" value="1"/>
</dbReference>
<proteinExistence type="predicted"/>
<gene>
    <name evidence="12" type="ORF">PZA18_00880</name>
</gene>
<dbReference type="InterPro" id="IPR000700">
    <property type="entry name" value="PAS-assoc_C"/>
</dbReference>
<dbReference type="SUPFAM" id="SSF55874">
    <property type="entry name" value="ATPase domain of HSP90 chaperone/DNA topoisomerase II/histidine kinase"/>
    <property type="match status" value="1"/>
</dbReference>
<evidence type="ECO:0000259" key="8">
    <source>
        <dbReference type="PROSITE" id="PS50109"/>
    </source>
</evidence>
<dbReference type="CDD" id="cd00130">
    <property type="entry name" value="PAS"/>
    <property type="match status" value="2"/>
</dbReference>
<dbReference type="Pfam" id="PF02518">
    <property type="entry name" value="HATPase_c"/>
    <property type="match status" value="1"/>
</dbReference>
<feature type="domain" description="Histidine kinase" evidence="8">
    <location>
        <begin position="301"/>
        <end position="525"/>
    </location>
</feature>
<evidence type="ECO:0000256" key="4">
    <source>
        <dbReference type="ARBA" id="ARBA00022679"/>
    </source>
</evidence>
<dbReference type="InterPro" id="IPR001789">
    <property type="entry name" value="Sig_transdc_resp-reg_receiver"/>
</dbReference>
<protein>
    <recommendedName>
        <fullName evidence="2">histidine kinase</fullName>
        <ecNumber evidence="2">2.7.13.3</ecNumber>
    </recommendedName>
</protein>
<dbReference type="EC" id="2.7.13.3" evidence="2"/>
<dbReference type="CDD" id="cd17546">
    <property type="entry name" value="REC_hyHK_CKI1_RcsC-like"/>
    <property type="match status" value="1"/>
</dbReference>
<dbReference type="SMART" id="SM00388">
    <property type="entry name" value="HisKA"/>
    <property type="match status" value="1"/>
</dbReference>
<accession>A0ABT7DRA4</accession>
<dbReference type="PRINTS" id="PR00344">
    <property type="entry name" value="BCTRLSENSOR"/>
</dbReference>
<evidence type="ECO:0000256" key="6">
    <source>
        <dbReference type="PROSITE-ProRule" id="PRU00169"/>
    </source>
</evidence>
<feature type="region of interest" description="Disordered" evidence="7">
    <location>
        <begin position="530"/>
        <end position="551"/>
    </location>
</feature>
<feature type="modified residue" description="4-aspartylphosphate" evidence="6">
    <location>
        <position position="613"/>
    </location>
</feature>
<dbReference type="Pfam" id="PF00512">
    <property type="entry name" value="HisKA"/>
    <property type="match status" value="1"/>
</dbReference>
<dbReference type="SMART" id="SM00091">
    <property type="entry name" value="PAS"/>
    <property type="match status" value="2"/>
</dbReference>
<dbReference type="PROSITE" id="PS50112">
    <property type="entry name" value="PAS"/>
    <property type="match status" value="2"/>
</dbReference>
<reference evidence="12" key="1">
    <citation type="submission" date="2023-03" db="EMBL/GenBank/DDBJ databases">
        <title>Chitinimonas shenzhenensis gen. nov., sp. nov., a novel member of family Burkholderiaceae isolated from activated sludge collected in Shen Zhen, China.</title>
        <authorList>
            <person name="Wang X."/>
        </authorList>
    </citation>
    <scope>NUCLEOTIDE SEQUENCE</scope>
    <source>
        <strain evidence="12">DQS-5</strain>
    </source>
</reference>
<evidence type="ECO:0000256" key="2">
    <source>
        <dbReference type="ARBA" id="ARBA00012438"/>
    </source>
</evidence>
<organism evidence="12 13">
    <name type="scientific">Parachitinimonas caeni</name>
    <dbReference type="NCBI Taxonomy" id="3031301"/>
    <lineage>
        <taxon>Bacteria</taxon>
        <taxon>Pseudomonadati</taxon>
        <taxon>Pseudomonadota</taxon>
        <taxon>Betaproteobacteria</taxon>
        <taxon>Neisseriales</taxon>
        <taxon>Chitinibacteraceae</taxon>
        <taxon>Parachitinimonas</taxon>
    </lineage>
</organism>
<evidence type="ECO:0000313" key="13">
    <source>
        <dbReference type="Proteomes" id="UP001172778"/>
    </source>
</evidence>
<dbReference type="CDD" id="cd16922">
    <property type="entry name" value="HATPase_EvgS-ArcB-TorS-like"/>
    <property type="match status" value="1"/>
</dbReference>
<evidence type="ECO:0000256" key="5">
    <source>
        <dbReference type="ARBA" id="ARBA00022777"/>
    </source>
</evidence>
<feature type="domain" description="PAS" evidence="10">
    <location>
        <begin position="35"/>
        <end position="88"/>
    </location>
</feature>
<dbReference type="InterPro" id="IPR005467">
    <property type="entry name" value="His_kinase_dom"/>
</dbReference>
<feature type="domain" description="PAC" evidence="11">
    <location>
        <begin position="112"/>
        <end position="162"/>
    </location>
</feature>
<evidence type="ECO:0000256" key="1">
    <source>
        <dbReference type="ARBA" id="ARBA00000085"/>
    </source>
</evidence>
<dbReference type="SUPFAM" id="SSF55785">
    <property type="entry name" value="PYP-like sensor domain (PAS domain)"/>
    <property type="match status" value="2"/>
</dbReference>
<keyword evidence="5" id="KW-0418">Kinase</keyword>
<dbReference type="PROSITE" id="PS50113">
    <property type="entry name" value="PAC"/>
    <property type="match status" value="1"/>
</dbReference>
<dbReference type="Gene3D" id="3.40.50.2300">
    <property type="match status" value="1"/>
</dbReference>
<dbReference type="SMART" id="SM00448">
    <property type="entry name" value="REC"/>
    <property type="match status" value="1"/>
</dbReference>
<feature type="domain" description="Response regulatory" evidence="9">
    <location>
        <begin position="564"/>
        <end position="679"/>
    </location>
</feature>
<dbReference type="InterPro" id="IPR035965">
    <property type="entry name" value="PAS-like_dom_sf"/>
</dbReference>
<dbReference type="Pfam" id="PF00072">
    <property type="entry name" value="Response_reg"/>
    <property type="match status" value="1"/>
</dbReference>
<evidence type="ECO:0000313" key="12">
    <source>
        <dbReference type="EMBL" id="MDK2122597.1"/>
    </source>
</evidence>
<dbReference type="InterPro" id="IPR003661">
    <property type="entry name" value="HisK_dim/P_dom"/>
</dbReference>
<dbReference type="PROSITE" id="PS50110">
    <property type="entry name" value="RESPONSE_REGULATORY"/>
    <property type="match status" value="1"/>
</dbReference>
<evidence type="ECO:0000259" key="10">
    <source>
        <dbReference type="PROSITE" id="PS50112"/>
    </source>
</evidence>
<evidence type="ECO:0000259" key="9">
    <source>
        <dbReference type="PROSITE" id="PS50110"/>
    </source>
</evidence>
<dbReference type="InterPro" id="IPR000014">
    <property type="entry name" value="PAS"/>
</dbReference>